<dbReference type="InterPro" id="IPR036388">
    <property type="entry name" value="WH-like_DNA-bd_sf"/>
</dbReference>
<dbReference type="PANTHER" id="PTHR35786:SF1">
    <property type="entry name" value="REDOX-SENSING TRANSCRIPTIONAL REPRESSOR REX 1"/>
    <property type="match status" value="1"/>
</dbReference>
<keyword evidence="2 7" id="KW-0678">Repressor</keyword>
<dbReference type="InterPro" id="IPR036390">
    <property type="entry name" value="WH_DNA-bd_sf"/>
</dbReference>
<dbReference type="NCBIfam" id="NF003989">
    <property type="entry name" value="PRK05472.1-3"/>
    <property type="match status" value="1"/>
</dbReference>
<evidence type="ECO:0000256" key="6">
    <source>
        <dbReference type="ARBA" id="ARBA00023163"/>
    </source>
</evidence>
<dbReference type="SUPFAM" id="SSF51735">
    <property type="entry name" value="NAD(P)-binding Rossmann-fold domains"/>
    <property type="match status" value="1"/>
</dbReference>
<dbReference type="Pfam" id="PF06971">
    <property type="entry name" value="Put_DNA-bind_N"/>
    <property type="match status" value="1"/>
</dbReference>
<keyword evidence="4 7" id="KW-0520">NAD</keyword>
<feature type="domain" description="CoA-binding" evidence="8">
    <location>
        <begin position="80"/>
        <end position="180"/>
    </location>
</feature>
<dbReference type="SMART" id="SM00881">
    <property type="entry name" value="CoA_binding"/>
    <property type="match status" value="1"/>
</dbReference>
<comment type="caution">
    <text evidence="9">The sequence shown here is derived from an EMBL/GenBank/DDBJ whole genome shotgun (WGS) entry which is preliminary data.</text>
</comment>
<evidence type="ECO:0000256" key="5">
    <source>
        <dbReference type="ARBA" id="ARBA00023125"/>
    </source>
</evidence>
<organism evidence="9 10">
    <name type="scientific">Atopococcus tabaci</name>
    <dbReference type="NCBI Taxonomy" id="269774"/>
    <lineage>
        <taxon>Bacteria</taxon>
        <taxon>Bacillati</taxon>
        <taxon>Bacillota</taxon>
        <taxon>Bacilli</taxon>
        <taxon>Lactobacillales</taxon>
        <taxon>Carnobacteriaceae</taxon>
        <taxon>Atopococcus</taxon>
    </lineage>
</organism>
<dbReference type="NCBIfam" id="NF003995">
    <property type="entry name" value="PRK05472.2-4"/>
    <property type="match status" value="1"/>
</dbReference>
<dbReference type="InterPro" id="IPR003781">
    <property type="entry name" value="CoA-bd"/>
</dbReference>
<evidence type="ECO:0000313" key="9">
    <source>
        <dbReference type="EMBL" id="MDO5457326.1"/>
    </source>
</evidence>
<comment type="subunit">
    <text evidence="7">Homodimer.</text>
</comment>
<evidence type="ECO:0000256" key="3">
    <source>
        <dbReference type="ARBA" id="ARBA00023015"/>
    </source>
</evidence>
<dbReference type="GO" id="GO:0003677">
    <property type="term" value="F:DNA binding"/>
    <property type="evidence" value="ECO:0007669"/>
    <property type="project" value="UniProtKB-UniRule"/>
</dbReference>
<keyword evidence="3 7" id="KW-0805">Transcription regulation</keyword>
<feature type="DNA-binding region" description="H-T-H motif" evidence="7">
    <location>
        <begin position="16"/>
        <end position="55"/>
    </location>
</feature>
<keyword evidence="10" id="KW-1185">Reference proteome</keyword>
<dbReference type="PANTHER" id="PTHR35786">
    <property type="entry name" value="REDOX-SENSING TRANSCRIPTIONAL REPRESSOR REX"/>
    <property type="match status" value="1"/>
</dbReference>
<evidence type="ECO:0000256" key="2">
    <source>
        <dbReference type="ARBA" id="ARBA00022491"/>
    </source>
</evidence>
<evidence type="ECO:0000256" key="4">
    <source>
        <dbReference type="ARBA" id="ARBA00023027"/>
    </source>
</evidence>
<dbReference type="GO" id="GO:0003700">
    <property type="term" value="F:DNA-binding transcription factor activity"/>
    <property type="evidence" value="ECO:0007669"/>
    <property type="project" value="UniProtKB-UniRule"/>
</dbReference>
<evidence type="ECO:0000259" key="8">
    <source>
        <dbReference type="SMART" id="SM00881"/>
    </source>
</evidence>
<evidence type="ECO:0000256" key="1">
    <source>
        <dbReference type="ARBA" id="ARBA00022490"/>
    </source>
</evidence>
<dbReference type="NCBIfam" id="NF003994">
    <property type="entry name" value="PRK05472.2-3"/>
    <property type="match status" value="1"/>
</dbReference>
<dbReference type="InterPro" id="IPR022876">
    <property type="entry name" value="Tscrpt_rep_Rex"/>
</dbReference>
<gene>
    <name evidence="7" type="primary">rex</name>
    <name evidence="9" type="ORF">Q4F26_03190</name>
</gene>
<dbReference type="InterPro" id="IPR058203">
    <property type="entry name" value="Rex_bacilli-type"/>
</dbReference>
<dbReference type="NCBIfam" id="NF003996">
    <property type="entry name" value="PRK05472.2-5"/>
    <property type="match status" value="1"/>
</dbReference>
<keyword evidence="5 7" id="KW-0238">DNA-binding</keyword>
<keyword evidence="6 7" id="KW-0804">Transcription</keyword>
<accession>A0AA43UCB1</accession>
<dbReference type="AlphaFoldDB" id="A0AA43UCB1"/>
<dbReference type="GO" id="GO:0051775">
    <property type="term" value="P:response to redox state"/>
    <property type="evidence" value="ECO:0007669"/>
    <property type="project" value="InterPro"/>
</dbReference>
<dbReference type="InterPro" id="IPR009718">
    <property type="entry name" value="Rex_DNA-bd_C_dom"/>
</dbReference>
<feature type="binding site" evidence="7">
    <location>
        <begin position="90"/>
        <end position="95"/>
    </location>
    <ligand>
        <name>NAD(+)</name>
        <dbReference type="ChEBI" id="CHEBI:57540"/>
    </ligand>
</feature>
<dbReference type="GO" id="GO:0005737">
    <property type="term" value="C:cytoplasm"/>
    <property type="evidence" value="ECO:0007669"/>
    <property type="project" value="UniProtKB-SubCell"/>
</dbReference>
<sequence length="209" mass="23441">MSQNDIPKATARRLPLYQRAFNSLAEVEKEKVSSAELSEILQIDSTTIRRDFSYFGALGRRGYGYDVSDMQKFFDQLMNSEEVVHVAIVGVGNLGEALLRENSHSQDNIRMTAGFDIKDHLINTIREGIPIYSMEDLETQLPKLGIKTAVLTVPNEHAQQIADRLVDGGCRGILNFTSIPLSVPSHVLVHSVNLGNELKILNYFMDNYQ</sequence>
<dbReference type="NCBIfam" id="NF003991">
    <property type="entry name" value="PRK05472.1-5"/>
    <property type="match status" value="1"/>
</dbReference>
<comment type="subcellular location">
    <subcellularLocation>
        <location evidence="7">Cytoplasm</location>
    </subcellularLocation>
</comment>
<dbReference type="Gene3D" id="1.10.10.10">
    <property type="entry name" value="Winged helix-like DNA-binding domain superfamily/Winged helix DNA-binding domain"/>
    <property type="match status" value="1"/>
</dbReference>
<dbReference type="EMBL" id="JAUNQW010000009">
    <property type="protein sequence ID" value="MDO5457326.1"/>
    <property type="molecule type" value="Genomic_DNA"/>
</dbReference>
<comment type="similarity">
    <text evidence="7">Belongs to the transcriptional regulatory Rex family.</text>
</comment>
<dbReference type="Proteomes" id="UP001171751">
    <property type="component" value="Unassembled WGS sequence"/>
</dbReference>
<keyword evidence="1 7" id="KW-0963">Cytoplasm</keyword>
<proteinExistence type="inferred from homology"/>
<dbReference type="Pfam" id="PF02629">
    <property type="entry name" value="CoA_binding"/>
    <property type="match status" value="1"/>
</dbReference>
<evidence type="ECO:0000313" key="10">
    <source>
        <dbReference type="Proteomes" id="UP001171751"/>
    </source>
</evidence>
<comment type="function">
    <text evidence="7">Modulates transcription in response to changes in cellular NADH/NAD(+) redox state.</text>
</comment>
<name>A0AA43UCB1_9LACT</name>
<dbReference type="HAMAP" id="MF_01131">
    <property type="entry name" value="Rex"/>
    <property type="match status" value="1"/>
</dbReference>
<dbReference type="Gene3D" id="3.40.50.720">
    <property type="entry name" value="NAD(P)-binding Rossmann-like Domain"/>
    <property type="match status" value="1"/>
</dbReference>
<dbReference type="InterPro" id="IPR036291">
    <property type="entry name" value="NAD(P)-bd_dom_sf"/>
</dbReference>
<reference evidence="9" key="1">
    <citation type="submission" date="2023-07" db="EMBL/GenBank/DDBJ databases">
        <title>Between Cages and Wild: Unraveling the Impact of Captivity on Animal Microbiomes and Antimicrobial Resistance.</title>
        <authorList>
            <person name="Schmartz G.P."/>
            <person name="Rehner J."/>
            <person name="Schuff M.J."/>
            <person name="Becker S.L."/>
            <person name="Kravczyk M."/>
            <person name="Gurevich A."/>
            <person name="Francke R."/>
            <person name="Mueller R."/>
            <person name="Keller V."/>
            <person name="Keller A."/>
        </authorList>
    </citation>
    <scope>NUCLEOTIDE SEQUENCE</scope>
    <source>
        <strain evidence="9">S39M_St_73</strain>
    </source>
</reference>
<protein>
    <recommendedName>
        <fullName evidence="7">Redox-sensing transcriptional repressor Rex</fullName>
    </recommendedName>
</protein>
<dbReference type="SUPFAM" id="SSF46785">
    <property type="entry name" value="Winged helix' DNA-binding domain"/>
    <property type="match status" value="1"/>
</dbReference>
<dbReference type="GO" id="GO:0045892">
    <property type="term" value="P:negative regulation of DNA-templated transcription"/>
    <property type="evidence" value="ECO:0007669"/>
    <property type="project" value="InterPro"/>
</dbReference>
<evidence type="ECO:0000256" key="7">
    <source>
        <dbReference type="HAMAP-Rule" id="MF_01131"/>
    </source>
</evidence>